<organism evidence="2 3">
    <name type="scientific">Albibacterium bauzanense</name>
    <dbReference type="NCBI Taxonomy" id="653929"/>
    <lineage>
        <taxon>Bacteria</taxon>
        <taxon>Pseudomonadati</taxon>
        <taxon>Bacteroidota</taxon>
        <taxon>Sphingobacteriia</taxon>
        <taxon>Sphingobacteriales</taxon>
        <taxon>Sphingobacteriaceae</taxon>
        <taxon>Albibacterium</taxon>
    </lineage>
</organism>
<keyword evidence="3" id="KW-1185">Reference proteome</keyword>
<reference evidence="2 3" key="1">
    <citation type="submission" date="2019-03" db="EMBL/GenBank/DDBJ databases">
        <title>Genomic Encyclopedia of Archaeal and Bacterial Type Strains, Phase II (KMG-II): from individual species to whole genera.</title>
        <authorList>
            <person name="Goeker M."/>
        </authorList>
    </citation>
    <scope>NUCLEOTIDE SEQUENCE [LARGE SCALE GENOMIC DNA]</scope>
    <source>
        <strain evidence="2 3">DSM 22554</strain>
    </source>
</reference>
<comment type="caution">
    <text evidence="2">The sequence shown here is derived from an EMBL/GenBank/DDBJ whole genome shotgun (WGS) entry which is preliminary data.</text>
</comment>
<keyword evidence="1" id="KW-0472">Membrane</keyword>
<feature type="transmembrane region" description="Helical" evidence="1">
    <location>
        <begin position="124"/>
        <end position="143"/>
    </location>
</feature>
<keyword evidence="1" id="KW-1133">Transmembrane helix</keyword>
<dbReference type="AlphaFoldDB" id="A0A4R1LVX8"/>
<accession>A0A4R1LVX8</accession>
<keyword evidence="1" id="KW-0812">Transmembrane</keyword>
<dbReference type="OrthoDB" id="594989at2"/>
<dbReference type="InterPro" id="IPR025635">
    <property type="entry name" value="DUF4293"/>
</dbReference>
<dbReference type="Pfam" id="PF14126">
    <property type="entry name" value="DUF4293"/>
    <property type="match status" value="1"/>
</dbReference>
<feature type="transmembrane region" description="Helical" evidence="1">
    <location>
        <begin position="57"/>
        <end position="76"/>
    </location>
</feature>
<evidence type="ECO:0000313" key="3">
    <source>
        <dbReference type="Proteomes" id="UP000294616"/>
    </source>
</evidence>
<sequence length="158" mass="17840">MIQRIQTVWLLLASLTLFLLFLFPYLQYFDNFGTAMGIKITGIYQGVSEGVVQVKSFILQTIVTVVLALVPLATIFNYKNRKKQLQITYLNIFLVILLAIWFYISSNNAVLELNKTLALENIGIGALLAPLDIVFLFLAAKGIRNDEKLIKSVDRLRG</sequence>
<dbReference type="Proteomes" id="UP000294616">
    <property type="component" value="Unassembled WGS sequence"/>
</dbReference>
<protein>
    <submittedName>
        <fullName evidence="2">Uncharacterized protein DUF4293</fullName>
    </submittedName>
</protein>
<dbReference type="RefSeq" id="WP_132224657.1">
    <property type="nucleotide sequence ID" value="NZ_SMGO01000002.1"/>
</dbReference>
<feature type="transmembrane region" description="Helical" evidence="1">
    <location>
        <begin position="7"/>
        <end position="26"/>
    </location>
</feature>
<dbReference type="EMBL" id="SMGO01000002">
    <property type="protein sequence ID" value="TCK83568.1"/>
    <property type="molecule type" value="Genomic_DNA"/>
</dbReference>
<evidence type="ECO:0000313" key="2">
    <source>
        <dbReference type="EMBL" id="TCK83568.1"/>
    </source>
</evidence>
<name>A0A4R1LVX8_9SPHI</name>
<proteinExistence type="predicted"/>
<gene>
    <name evidence="2" type="ORF">C8N28_2170</name>
</gene>
<evidence type="ECO:0000256" key="1">
    <source>
        <dbReference type="SAM" id="Phobius"/>
    </source>
</evidence>
<feature type="transmembrane region" description="Helical" evidence="1">
    <location>
        <begin position="88"/>
        <end position="104"/>
    </location>
</feature>